<protein>
    <submittedName>
        <fullName evidence="5">Unannotated protein</fullName>
    </submittedName>
</protein>
<dbReference type="AlphaFoldDB" id="A0A6J6I0U0"/>
<feature type="domain" description="Gfo/Idh/MocA-like oxidoreductase N-terminal" evidence="3">
    <location>
        <begin position="4"/>
        <end position="110"/>
    </location>
</feature>
<dbReference type="SUPFAM" id="SSF55347">
    <property type="entry name" value="Glyceraldehyde-3-phosphate dehydrogenase-like, C-terminal domain"/>
    <property type="match status" value="1"/>
</dbReference>
<dbReference type="InterPro" id="IPR036291">
    <property type="entry name" value="NAD(P)-bd_dom_sf"/>
</dbReference>
<keyword evidence="2" id="KW-0560">Oxidoreductase</keyword>
<evidence type="ECO:0000256" key="1">
    <source>
        <dbReference type="ARBA" id="ARBA00010928"/>
    </source>
</evidence>
<gene>
    <name evidence="5" type="ORF">UFOPK1939_00492</name>
</gene>
<dbReference type="Pfam" id="PF01408">
    <property type="entry name" value="GFO_IDH_MocA"/>
    <property type="match status" value="1"/>
</dbReference>
<dbReference type="GO" id="GO:0000166">
    <property type="term" value="F:nucleotide binding"/>
    <property type="evidence" value="ECO:0007669"/>
    <property type="project" value="InterPro"/>
</dbReference>
<sequence>MTPVRWGFLGAGFVAGMAMGPAVHAAHNAELQVVGARDRDRALSLAPTRIVSTYDEVIADSDVDAVYISLTNEVHEQWVAAALNADKFVLCEKPLAISHTSARRMTRAAKPGQLVEALWYRWHPRFQRTLDVVSSGAIGEITSIESTFCFDGVPEDNYRLQASRGGGATLDVGPYTLDSAMQVIGAGTRQPVTDVEIVRRRTLKSHGKDGVDLTTQGELVMNGVPVSWRVSIDSPAEQTFRVTGTLATLSWTGAEAFTVWKAPCELTLSDTTTGSISSEAFDSCDPYQLMVEQCAEVMREGASTLMPNEDSLRLAFVIDQVRED</sequence>
<evidence type="ECO:0000313" key="5">
    <source>
        <dbReference type="EMBL" id="CAB4619971.1"/>
    </source>
</evidence>
<feature type="domain" description="GFO/IDH/MocA-like oxidoreductase" evidence="4">
    <location>
        <begin position="126"/>
        <end position="249"/>
    </location>
</feature>
<dbReference type="SUPFAM" id="SSF51735">
    <property type="entry name" value="NAD(P)-binding Rossmann-fold domains"/>
    <property type="match status" value="1"/>
</dbReference>
<dbReference type="Pfam" id="PF22725">
    <property type="entry name" value="GFO_IDH_MocA_C3"/>
    <property type="match status" value="1"/>
</dbReference>
<dbReference type="PANTHER" id="PTHR22604:SF105">
    <property type="entry name" value="TRANS-1,2-DIHYDROBENZENE-1,2-DIOL DEHYDROGENASE"/>
    <property type="match status" value="1"/>
</dbReference>
<evidence type="ECO:0000256" key="2">
    <source>
        <dbReference type="ARBA" id="ARBA00023002"/>
    </source>
</evidence>
<reference evidence="5" key="1">
    <citation type="submission" date="2020-05" db="EMBL/GenBank/DDBJ databases">
        <authorList>
            <person name="Chiriac C."/>
            <person name="Salcher M."/>
            <person name="Ghai R."/>
            <person name="Kavagutti S V."/>
        </authorList>
    </citation>
    <scope>NUCLEOTIDE SEQUENCE</scope>
</reference>
<organism evidence="5">
    <name type="scientific">freshwater metagenome</name>
    <dbReference type="NCBI Taxonomy" id="449393"/>
    <lineage>
        <taxon>unclassified sequences</taxon>
        <taxon>metagenomes</taxon>
        <taxon>ecological metagenomes</taxon>
    </lineage>
</organism>
<dbReference type="InterPro" id="IPR050984">
    <property type="entry name" value="Gfo/Idh/MocA_domain"/>
</dbReference>
<dbReference type="Gene3D" id="3.40.50.720">
    <property type="entry name" value="NAD(P)-binding Rossmann-like Domain"/>
    <property type="match status" value="1"/>
</dbReference>
<evidence type="ECO:0000259" key="3">
    <source>
        <dbReference type="Pfam" id="PF01408"/>
    </source>
</evidence>
<dbReference type="PANTHER" id="PTHR22604">
    <property type="entry name" value="OXIDOREDUCTASES"/>
    <property type="match status" value="1"/>
</dbReference>
<name>A0A6J6I0U0_9ZZZZ</name>
<accession>A0A6J6I0U0</accession>
<dbReference type="GO" id="GO:0016491">
    <property type="term" value="F:oxidoreductase activity"/>
    <property type="evidence" value="ECO:0007669"/>
    <property type="project" value="UniProtKB-KW"/>
</dbReference>
<dbReference type="InterPro" id="IPR000683">
    <property type="entry name" value="Gfo/Idh/MocA-like_OxRdtase_N"/>
</dbReference>
<proteinExistence type="inferred from homology"/>
<dbReference type="EMBL" id="CAEZVF010000054">
    <property type="protein sequence ID" value="CAB4619971.1"/>
    <property type="molecule type" value="Genomic_DNA"/>
</dbReference>
<dbReference type="Gene3D" id="3.30.360.10">
    <property type="entry name" value="Dihydrodipicolinate Reductase, domain 2"/>
    <property type="match status" value="1"/>
</dbReference>
<evidence type="ECO:0000259" key="4">
    <source>
        <dbReference type="Pfam" id="PF22725"/>
    </source>
</evidence>
<comment type="similarity">
    <text evidence="1">Belongs to the Gfo/Idh/MocA family.</text>
</comment>
<dbReference type="InterPro" id="IPR055170">
    <property type="entry name" value="GFO_IDH_MocA-like_dom"/>
</dbReference>